<gene>
    <name evidence="6" type="ORF">D5R93_04400</name>
</gene>
<dbReference type="PANTHER" id="PTHR11228">
    <property type="entry name" value="RADICAL SAM DOMAIN PROTEIN"/>
    <property type="match status" value="1"/>
</dbReference>
<organism evidence="6 7">
    <name type="scientific">Actinomyces lilanjuaniae</name>
    <dbReference type="NCBI Taxonomy" id="2321394"/>
    <lineage>
        <taxon>Bacteria</taxon>
        <taxon>Bacillati</taxon>
        <taxon>Actinomycetota</taxon>
        <taxon>Actinomycetes</taxon>
        <taxon>Actinomycetales</taxon>
        <taxon>Actinomycetaceae</taxon>
        <taxon>Actinomyces</taxon>
    </lineage>
</organism>
<evidence type="ECO:0000256" key="2">
    <source>
        <dbReference type="ARBA" id="ARBA00022723"/>
    </source>
</evidence>
<dbReference type="SFLD" id="SFLDS00029">
    <property type="entry name" value="Radical_SAM"/>
    <property type="match status" value="1"/>
</dbReference>
<dbReference type="Gene3D" id="3.20.20.70">
    <property type="entry name" value="Aldolase class I"/>
    <property type="match status" value="1"/>
</dbReference>
<dbReference type="SUPFAM" id="SSF102114">
    <property type="entry name" value="Radical SAM enzymes"/>
    <property type="match status" value="1"/>
</dbReference>
<evidence type="ECO:0000256" key="1">
    <source>
        <dbReference type="ARBA" id="ARBA00022691"/>
    </source>
</evidence>
<dbReference type="InterPro" id="IPR050377">
    <property type="entry name" value="Radical_SAM_PqqE_MftC-like"/>
</dbReference>
<dbReference type="Pfam" id="PF04055">
    <property type="entry name" value="Radical_SAM"/>
    <property type="match status" value="1"/>
</dbReference>
<evidence type="ECO:0000256" key="4">
    <source>
        <dbReference type="ARBA" id="ARBA00023014"/>
    </source>
</evidence>
<dbReference type="RefSeq" id="WP_120204014.1">
    <property type="nucleotide sequence ID" value="NZ_CP032514.1"/>
</dbReference>
<keyword evidence="2" id="KW-0479">Metal-binding</keyword>
<evidence type="ECO:0000259" key="5">
    <source>
        <dbReference type="PROSITE" id="PS51918"/>
    </source>
</evidence>
<feature type="domain" description="Radical SAM core" evidence="5">
    <location>
        <begin position="16"/>
        <end position="233"/>
    </location>
</feature>
<reference evidence="6 7" key="1">
    <citation type="submission" date="2018-09" db="EMBL/GenBank/DDBJ databases">
        <authorList>
            <person name="Li J."/>
        </authorList>
    </citation>
    <scope>NUCLEOTIDE SEQUENCE [LARGE SCALE GENOMIC DNA]</scope>
    <source>
        <strain evidence="6 7">2129</strain>
    </source>
</reference>
<sequence>MTTAVTENQVQVQVVPDGAPIDELAIATTDRCQARCAHCLMKSGPERTEELSLEEMESFVSYLHEQHGLQLVVFTGGESTLLGDTLLEAIACCSERGIGTRLVTNAIWAQDYDAARDYLVTLRECGLNELNISTDDFHLAWIPIDNVLRAWSAAKGLGFTSVLVAVCSGPRSRLTPDGLRDLLGEDVPDVYDEQMNRTMPQPQADGTAYAISNTKVSRLGRGRGLRRDYLSDPSAREPGHLAGGCATMLKPVTMMGDGSVGVCCGVNIEGNEILSLRGAVPAEDGSGGRQYHLTTGPQQALVLDAIRHLGPSYLYSLATGATQEQIEAEYSSICEVCETLTTDRRMLAEIYRHQDKIRLDVEVARLAHRIVERS</sequence>
<protein>
    <submittedName>
        <fullName evidence="6">Radical SAM protein</fullName>
    </submittedName>
</protein>
<evidence type="ECO:0000313" key="6">
    <source>
        <dbReference type="EMBL" id="AYD89489.1"/>
    </source>
</evidence>
<name>A0ABM6Z2V9_9ACTO</name>
<dbReference type="PROSITE" id="PS51918">
    <property type="entry name" value="RADICAL_SAM"/>
    <property type="match status" value="1"/>
</dbReference>
<evidence type="ECO:0000256" key="3">
    <source>
        <dbReference type="ARBA" id="ARBA00023004"/>
    </source>
</evidence>
<dbReference type="SFLD" id="SFLDG01067">
    <property type="entry name" value="SPASM/twitch_domain_containing"/>
    <property type="match status" value="1"/>
</dbReference>
<keyword evidence="1" id="KW-0949">S-adenosyl-L-methionine</keyword>
<dbReference type="Proteomes" id="UP000273001">
    <property type="component" value="Chromosome"/>
</dbReference>
<dbReference type="PANTHER" id="PTHR11228:SF34">
    <property type="entry name" value="TUNGSTEN-CONTAINING ALDEHYDE FERREDOXIN OXIDOREDUCTASE COFACTOR MODIFYING PROTEIN"/>
    <property type="match status" value="1"/>
</dbReference>
<keyword evidence="4" id="KW-0411">Iron-sulfur</keyword>
<dbReference type="CDD" id="cd01335">
    <property type="entry name" value="Radical_SAM"/>
    <property type="match status" value="1"/>
</dbReference>
<keyword evidence="7" id="KW-1185">Reference proteome</keyword>
<proteinExistence type="predicted"/>
<dbReference type="InterPro" id="IPR013785">
    <property type="entry name" value="Aldolase_TIM"/>
</dbReference>
<dbReference type="InterPro" id="IPR058240">
    <property type="entry name" value="rSAM_sf"/>
</dbReference>
<accession>A0ABM6Z2V9</accession>
<dbReference type="InterPro" id="IPR007197">
    <property type="entry name" value="rSAM"/>
</dbReference>
<evidence type="ECO:0000313" key="7">
    <source>
        <dbReference type="Proteomes" id="UP000273001"/>
    </source>
</evidence>
<dbReference type="EMBL" id="CP032514">
    <property type="protein sequence ID" value="AYD89489.1"/>
    <property type="molecule type" value="Genomic_DNA"/>
</dbReference>
<keyword evidence="3" id="KW-0408">Iron</keyword>